<dbReference type="AlphaFoldDB" id="A0A5E4B6M7"/>
<gene>
    <name evidence="3" type="ORF">MONAX_5E008577</name>
</gene>
<proteinExistence type="predicted"/>
<keyword evidence="4" id="KW-1185">Reference proteome</keyword>
<dbReference type="InterPro" id="IPR021978">
    <property type="entry name" value="PML-like_CC"/>
</dbReference>
<comment type="caution">
    <text evidence="3">The sequence shown here is derived from an EMBL/GenBank/DDBJ whole genome shotgun (WGS) entry which is preliminary data.</text>
</comment>
<sequence length="274" mass="30162">MTSQQHEAQKVHAHALGLAEAQPVAVVQSVPGAHPVPLYAFSIKDPPYSEETSNTTTPKKRKSRHTHCSKKLTKLESEEDKEARLAPTSPEQPRHSTSKAVPPPQLDGPPSPESPIIRKELLLPNNNHVLGDAGEAEERIVVISSSEDSDARTREFSSKALRPRLSQQGWKIPQGPAKCLDYPSPPTTQSHEPARPARIQAMLAKALPAKTTHLHQNVQGICLEKPPHIFSVLYILCERDWTRTQPPVNLSQRASVKRRKGPEAQPPLGSDQTS</sequence>
<accession>A0A5E4B6M7</accession>
<evidence type="ECO:0000256" key="1">
    <source>
        <dbReference type="SAM" id="MobiDB-lite"/>
    </source>
</evidence>
<dbReference type="Proteomes" id="UP000335636">
    <property type="component" value="Unassembled WGS sequence"/>
</dbReference>
<evidence type="ECO:0000313" key="4">
    <source>
        <dbReference type="Proteomes" id="UP000335636"/>
    </source>
</evidence>
<reference evidence="3" key="1">
    <citation type="submission" date="2019-04" db="EMBL/GenBank/DDBJ databases">
        <authorList>
            <person name="Alioto T."/>
            <person name="Alioto T."/>
        </authorList>
    </citation>
    <scope>NUCLEOTIDE SEQUENCE [LARGE SCALE GENOMIC DNA]</scope>
</reference>
<name>A0A5E4B6M7_MARMO</name>
<evidence type="ECO:0000313" key="3">
    <source>
        <dbReference type="EMBL" id="VTJ65367.1"/>
    </source>
</evidence>
<feature type="compositionally biased region" description="Pro residues" evidence="1">
    <location>
        <begin position="101"/>
        <end position="113"/>
    </location>
</feature>
<dbReference type="Pfam" id="PF12126">
    <property type="entry name" value="PML_CC"/>
    <property type="match status" value="1"/>
</dbReference>
<feature type="compositionally biased region" description="Basic and acidic residues" evidence="1">
    <location>
        <begin position="73"/>
        <end position="84"/>
    </location>
</feature>
<dbReference type="EMBL" id="CABDUW010000305">
    <property type="protein sequence ID" value="VTJ65367.1"/>
    <property type="molecule type" value="Genomic_DNA"/>
</dbReference>
<feature type="compositionally biased region" description="Basic residues" evidence="1">
    <location>
        <begin position="58"/>
        <end position="72"/>
    </location>
</feature>
<feature type="region of interest" description="Disordered" evidence="1">
    <location>
        <begin position="248"/>
        <end position="274"/>
    </location>
</feature>
<evidence type="ECO:0000259" key="2">
    <source>
        <dbReference type="Pfam" id="PF12126"/>
    </source>
</evidence>
<protein>
    <recommendedName>
        <fullName evidence="2">PML-like coiled-coil domain-containing protein</fullName>
    </recommendedName>
</protein>
<feature type="domain" description="PML-like coiled-coil" evidence="2">
    <location>
        <begin position="3"/>
        <end position="152"/>
    </location>
</feature>
<organism evidence="3 4">
    <name type="scientific">Marmota monax</name>
    <name type="common">Woodchuck</name>
    <dbReference type="NCBI Taxonomy" id="9995"/>
    <lineage>
        <taxon>Eukaryota</taxon>
        <taxon>Metazoa</taxon>
        <taxon>Chordata</taxon>
        <taxon>Craniata</taxon>
        <taxon>Vertebrata</taxon>
        <taxon>Euteleostomi</taxon>
        <taxon>Mammalia</taxon>
        <taxon>Eutheria</taxon>
        <taxon>Euarchontoglires</taxon>
        <taxon>Glires</taxon>
        <taxon>Rodentia</taxon>
        <taxon>Sciuromorpha</taxon>
        <taxon>Sciuridae</taxon>
        <taxon>Xerinae</taxon>
        <taxon>Marmotini</taxon>
        <taxon>Marmota</taxon>
    </lineage>
</organism>
<feature type="region of interest" description="Disordered" evidence="1">
    <location>
        <begin position="37"/>
        <end position="116"/>
    </location>
</feature>